<organism evidence="1 3">
    <name type="scientific">Chitinophaga caseinilytica</name>
    <dbReference type="NCBI Taxonomy" id="2267521"/>
    <lineage>
        <taxon>Bacteria</taxon>
        <taxon>Pseudomonadati</taxon>
        <taxon>Bacteroidota</taxon>
        <taxon>Chitinophagia</taxon>
        <taxon>Chitinophagales</taxon>
        <taxon>Chitinophagaceae</taxon>
        <taxon>Chitinophaga</taxon>
    </lineage>
</organism>
<accession>A0ABZ2YYZ2</accession>
<proteinExistence type="predicted"/>
<dbReference type="RefSeq" id="WP_341839427.1">
    <property type="nucleotide sequence ID" value="NZ_CP149792.1"/>
</dbReference>
<dbReference type="Proteomes" id="UP001449657">
    <property type="component" value="Chromosome"/>
</dbReference>
<evidence type="ECO:0000313" key="3">
    <source>
        <dbReference type="Proteomes" id="UP001449657"/>
    </source>
</evidence>
<dbReference type="EMBL" id="CP150096">
    <property type="protein sequence ID" value="WZN44648.1"/>
    <property type="molecule type" value="Genomic_DNA"/>
</dbReference>
<gene>
    <name evidence="1" type="ORF">WJU22_17265</name>
    <name evidence="2" type="ORF">WJU22_17315</name>
</gene>
<protein>
    <recommendedName>
        <fullName evidence="4">C2H2-type domain-containing protein</fullName>
    </recommendedName>
</protein>
<evidence type="ECO:0000313" key="2">
    <source>
        <dbReference type="EMBL" id="WZN44658.1"/>
    </source>
</evidence>
<sequence>MELLWFMNPSLGADYGTFYCVVCGDAFYYSPRLTCHCNRCAMRELAALERSEADAGQRATYRRAYAMLEEL</sequence>
<keyword evidence="3" id="KW-1185">Reference proteome</keyword>
<dbReference type="EMBL" id="CP150096">
    <property type="protein sequence ID" value="WZN44658.1"/>
    <property type="molecule type" value="Genomic_DNA"/>
</dbReference>
<name>A0ABZ2YYZ2_9BACT</name>
<evidence type="ECO:0008006" key="4">
    <source>
        <dbReference type="Google" id="ProtNLM"/>
    </source>
</evidence>
<reference evidence="1 3" key="1">
    <citation type="submission" date="2024-03" db="EMBL/GenBank/DDBJ databases">
        <title>Chitinophaga caseinilytica sp. nov., a casein hydrolysing bacterium isolated from forest soil.</title>
        <authorList>
            <person name="Lee D.S."/>
            <person name="Han D.M."/>
            <person name="Baek J.H."/>
            <person name="Choi D.G."/>
            <person name="Jeon J.H."/>
            <person name="Jeon C.O."/>
        </authorList>
    </citation>
    <scope>NUCLEOTIDE SEQUENCE [LARGE SCALE GENOMIC DNA]</scope>
    <source>
        <strain evidence="1 3">KACC 19118</strain>
    </source>
</reference>
<evidence type="ECO:0000313" key="1">
    <source>
        <dbReference type="EMBL" id="WZN44648.1"/>
    </source>
</evidence>